<dbReference type="GO" id="GO:0016020">
    <property type="term" value="C:membrane"/>
    <property type="evidence" value="ECO:0007669"/>
    <property type="project" value="TreeGrafter"/>
</dbReference>
<keyword evidence="1" id="KW-1133">Transmembrane helix</keyword>
<dbReference type="PANTHER" id="PTHR43798:SF33">
    <property type="entry name" value="HYDROLASE, PUTATIVE (AFU_ORTHOLOGUE AFUA_2G14860)-RELATED"/>
    <property type="match status" value="1"/>
</dbReference>
<dbReference type="RefSeq" id="WP_132433232.1">
    <property type="nucleotide sequence ID" value="NZ_SLWK01000003.1"/>
</dbReference>
<evidence type="ECO:0000313" key="3">
    <source>
        <dbReference type="EMBL" id="TCO09332.1"/>
    </source>
</evidence>
<reference evidence="3 4" key="1">
    <citation type="submission" date="2019-03" db="EMBL/GenBank/DDBJ databases">
        <title>Genomic Encyclopedia of Type Strains, Phase IV (KMG-IV): sequencing the most valuable type-strain genomes for metagenomic binning, comparative biology and taxonomic classification.</title>
        <authorList>
            <person name="Goeker M."/>
        </authorList>
    </citation>
    <scope>NUCLEOTIDE SEQUENCE [LARGE SCALE GENOMIC DNA]</scope>
    <source>
        <strain evidence="3 4">DSM 24179</strain>
    </source>
</reference>
<dbReference type="Pfam" id="PF12697">
    <property type="entry name" value="Abhydrolase_6"/>
    <property type="match status" value="1"/>
</dbReference>
<organism evidence="3 4">
    <name type="scientific">Natronoflexus pectinivorans</name>
    <dbReference type="NCBI Taxonomy" id="682526"/>
    <lineage>
        <taxon>Bacteria</taxon>
        <taxon>Pseudomonadati</taxon>
        <taxon>Bacteroidota</taxon>
        <taxon>Bacteroidia</taxon>
        <taxon>Marinilabiliales</taxon>
        <taxon>Marinilabiliaceae</taxon>
        <taxon>Natronoflexus</taxon>
    </lineage>
</organism>
<dbReference type="Gene3D" id="3.40.50.1820">
    <property type="entry name" value="alpha/beta hydrolase"/>
    <property type="match status" value="1"/>
</dbReference>
<evidence type="ECO:0000256" key="1">
    <source>
        <dbReference type="SAM" id="Phobius"/>
    </source>
</evidence>
<keyword evidence="1" id="KW-0812">Transmembrane</keyword>
<dbReference type="InterPro" id="IPR050266">
    <property type="entry name" value="AB_hydrolase_sf"/>
</dbReference>
<comment type="caution">
    <text evidence="3">The sequence shown here is derived from an EMBL/GenBank/DDBJ whole genome shotgun (WGS) entry which is preliminary data.</text>
</comment>
<evidence type="ECO:0000313" key="4">
    <source>
        <dbReference type="Proteomes" id="UP000295221"/>
    </source>
</evidence>
<protein>
    <submittedName>
        <fullName evidence="3">Esterase/lipase</fullName>
    </submittedName>
</protein>
<dbReference type="OrthoDB" id="5416147at2"/>
<dbReference type="AlphaFoldDB" id="A0A4R2GKL5"/>
<dbReference type="Proteomes" id="UP000295221">
    <property type="component" value="Unassembled WGS sequence"/>
</dbReference>
<accession>A0A4R2GKL5</accession>
<dbReference type="InterPro" id="IPR029058">
    <property type="entry name" value="AB_hydrolase_fold"/>
</dbReference>
<keyword evidence="1" id="KW-0472">Membrane</keyword>
<feature type="domain" description="AB hydrolase-1" evidence="2">
    <location>
        <begin position="81"/>
        <end position="302"/>
    </location>
</feature>
<dbReference type="PANTHER" id="PTHR43798">
    <property type="entry name" value="MONOACYLGLYCEROL LIPASE"/>
    <property type="match status" value="1"/>
</dbReference>
<evidence type="ECO:0000259" key="2">
    <source>
        <dbReference type="Pfam" id="PF12697"/>
    </source>
</evidence>
<dbReference type="SUPFAM" id="SSF53474">
    <property type="entry name" value="alpha/beta-Hydrolases"/>
    <property type="match status" value="1"/>
</dbReference>
<keyword evidence="4" id="KW-1185">Reference proteome</keyword>
<sequence>MNRGVKYYLPGILFVLALVWFIGPRPDMPVYHTNVPQTPISPIEAEAKLTLREANFSIKPNNQASIVWACDSSKEATPKVLVYLHGFGASHEEGNPVHQHVTDRMGANLLLSRLYDHGLTDTLPMQQFSVQKFWDDALEHLSIARALGDEIVLMGTSTGASLALLMAAQFEDVKAIILLSPNIRVNDPNIWIMNQPWGLKLGKAITGSNKTISDHPADWYDKYWYRQYSLNAVAELQEFLKTAMKPALFKRVSQPALMLYYYKNEQEQDDVVRVDAMLKMFDELFTPSHLKLKQAIPDAGDHVIGCHLRSGDVEAVKLALDVFIDDIFYSE</sequence>
<dbReference type="InterPro" id="IPR000073">
    <property type="entry name" value="AB_hydrolase_1"/>
</dbReference>
<feature type="transmembrane region" description="Helical" evidence="1">
    <location>
        <begin position="7"/>
        <end position="23"/>
    </location>
</feature>
<gene>
    <name evidence="3" type="ORF">EV194_103244</name>
</gene>
<dbReference type="EMBL" id="SLWK01000003">
    <property type="protein sequence ID" value="TCO09332.1"/>
    <property type="molecule type" value="Genomic_DNA"/>
</dbReference>
<proteinExistence type="predicted"/>
<name>A0A4R2GKL5_9BACT</name>